<evidence type="ECO:0000313" key="4">
    <source>
        <dbReference type="Proteomes" id="UP000001876"/>
    </source>
</evidence>
<reference evidence="3 4" key="1">
    <citation type="journal article" date="2009" name="Science">
        <title>Green evolution and dynamic adaptations revealed by genomes of the marine picoeukaryotes Micromonas.</title>
        <authorList>
            <person name="Worden A.Z."/>
            <person name="Lee J.H."/>
            <person name="Mock T."/>
            <person name="Rouze P."/>
            <person name="Simmons M.P."/>
            <person name="Aerts A.L."/>
            <person name="Allen A.E."/>
            <person name="Cuvelier M.L."/>
            <person name="Derelle E."/>
            <person name="Everett M.V."/>
            <person name="Foulon E."/>
            <person name="Grimwood J."/>
            <person name="Gundlach H."/>
            <person name="Henrissat B."/>
            <person name="Napoli C."/>
            <person name="McDonald S.M."/>
            <person name="Parker M.S."/>
            <person name="Rombauts S."/>
            <person name="Salamov A."/>
            <person name="Von Dassow P."/>
            <person name="Badger J.H."/>
            <person name="Coutinho P.M."/>
            <person name="Demir E."/>
            <person name="Dubchak I."/>
            <person name="Gentemann C."/>
            <person name="Eikrem W."/>
            <person name="Gready J.E."/>
            <person name="John U."/>
            <person name="Lanier W."/>
            <person name="Lindquist E.A."/>
            <person name="Lucas S."/>
            <person name="Mayer K.F."/>
            <person name="Moreau H."/>
            <person name="Not F."/>
            <person name="Otillar R."/>
            <person name="Panaud O."/>
            <person name="Pangilinan J."/>
            <person name="Paulsen I."/>
            <person name="Piegu B."/>
            <person name="Poliakov A."/>
            <person name="Robbens S."/>
            <person name="Schmutz J."/>
            <person name="Toulza E."/>
            <person name="Wyss T."/>
            <person name="Zelensky A."/>
            <person name="Zhou K."/>
            <person name="Armbrust E.V."/>
            <person name="Bhattacharya D."/>
            <person name="Goodenough U.W."/>
            <person name="Van de Peer Y."/>
            <person name="Grigoriev I.V."/>
        </authorList>
    </citation>
    <scope>NUCLEOTIDE SEQUENCE [LARGE SCALE GENOMIC DNA]</scope>
    <source>
        <strain evidence="3 4">CCMP1545</strain>
    </source>
</reference>
<dbReference type="GeneID" id="9683675"/>
<accession>C1MR39</accession>
<dbReference type="Proteomes" id="UP000001876">
    <property type="component" value="Unassembled WGS sequence"/>
</dbReference>
<dbReference type="RefSeq" id="XP_003057864.1">
    <property type="nucleotide sequence ID" value="XM_003057818.1"/>
</dbReference>
<gene>
    <name evidence="3" type="ORF">MICPUCDRAFT_67582</name>
</gene>
<name>C1MR39_MICPC</name>
<organism evidence="4">
    <name type="scientific">Micromonas pusilla (strain CCMP1545)</name>
    <name type="common">Picoplanktonic green alga</name>
    <dbReference type="NCBI Taxonomy" id="564608"/>
    <lineage>
        <taxon>Eukaryota</taxon>
        <taxon>Viridiplantae</taxon>
        <taxon>Chlorophyta</taxon>
        <taxon>Mamiellophyceae</taxon>
        <taxon>Mamiellales</taxon>
        <taxon>Mamiellaceae</taxon>
        <taxon>Micromonas</taxon>
    </lineage>
</organism>
<keyword evidence="4" id="KW-1185">Reference proteome</keyword>
<keyword evidence="1" id="KW-0175">Coiled coil</keyword>
<feature type="coiled-coil region" evidence="1">
    <location>
        <begin position="147"/>
        <end position="215"/>
    </location>
</feature>
<dbReference type="KEGG" id="mpp:MICPUCDRAFT_67582"/>
<evidence type="ECO:0000256" key="2">
    <source>
        <dbReference type="SAM" id="MobiDB-lite"/>
    </source>
</evidence>
<proteinExistence type="predicted"/>
<evidence type="ECO:0000313" key="3">
    <source>
        <dbReference type="EMBL" id="EEH57815.1"/>
    </source>
</evidence>
<dbReference type="AlphaFoldDB" id="C1MR39"/>
<evidence type="ECO:0000256" key="1">
    <source>
        <dbReference type="SAM" id="Coils"/>
    </source>
</evidence>
<sequence>MLSRSRQKNGHRQNFYFWLTAERIRVSPRGARSVGTTTTRAAHARTDRSSNRRLVAASAMLRGTVHALCRSLARRGDARGALGDALGGGESARAGWRWTIALDARGAGFATSSAGGDGDGGDGTDASQPVIGAESKDAWPERRRLWNEELNELRVQWRKEFEEAEAKERERLRLMQIKLEKEVAERRRLKAIRRAEALRLEAIRQEKDRKRIERRERLVDHKRQQKMFSNHLRAAAREEHLLRQSRNWVLREHLDARIDHELANPVEMW</sequence>
<protein>
    <submittedName>
        <fullName evidence="3">Predicted protein</fullName>
    </submittedName>
</protein>
<dbReference type="EMBL" id="GG663738">
    <property type="protein sequence ID" value="EEH57815.1"/>
    <property type="molecule type" value="Genomic_DNA"/>
</dbReference>
<feature type="region of interest" description="Disordered" evidence="2">
    <location>
        <begin position="112"/>
        <end position="135"/>
    </location>
</feature>